<sequence>MCIYLTNFCGKMHHFALHRVPSADNISLQKEISC</sequence>
<evidence type="ECO:0000313" key="1">
    <source>
        <dbReference type="EMBL" id="KFM68909.1"/>
    </source>
</evidence>
<dbReference type="AlphaFoldDB" id="A0A087TUX0"/>
<accession>A0A087TUX0</accession>
<dbReference type="Proteomes" id="UP000054359">
    <property type="component" value="Unassembled WGS sequence"/>
</dbReference>
<dbReference type="EMBL" id="KK116842">
    <property type="protein sequence ID" value="KFM68909.1"/>
    <property type="molecule type" value="Genomic_DNA"/>
</dbReference>
<reference evidence="1 2" key="1">
    <citation type="submission" date="2013-11" db="EMBL/GenBank/DDBJ databases">
        <title>Genome sequencing of Stegodyphus mimosarum.</title>
        <authorList>
            <person name="Bechsgaard J."/>
        </authorList>
    </citation>
    <scope>NUCLEOTIDE SEQUENCE [LARGE SCALE GENOMIC DNA]</scope>
</reference>
<gene>
    <name evidence="1" type="ORF">X975_22099</name>
</gene>
<keyword evidence="2" id="KW-1185">Reference proteome</keyword>
<protein>
    <submittedName>
        <fullName evidence="1">Uncharacterized protein</fullName>
    </submittedName>
</protein>
<evidence type="ECO:0000313" key="2">
    <source>
        <dbReference type="Proteomes" id="UP000054359"/>
    </source>
</evidence>
<proteinExistence type="predicted"/>
<feature type="non-terminal residue" evidence="1">
    <location>
        <position position="34"/>
    </location>
</feature>
<organism evidence="1 2">
    <name type="scientific">Stegodyphus mimosarum</name>
    <name type="common">African social velvet spider</name>
    <dbReference type="NCBI Taxonomy" id="407821"/>
    <lineage>
        <taxon>Eukaryota</taxon>
        <taxon>Metazoa</taxon>
        <taxon>Ecdysozoa</taxon>
        <taxon>Arthropoda</taxon>
        <taxon>Chelicerata</taxon>
        <taxon>Arachnida</taxon>
        <taxon>Araneae</taxon>
        <taxon>Araneomorphae</taxon>
        <taxon>Entelegynae</taxon>
        <taxon>Eresoidea</taxon>
        <taxon>Eresidae</taxon>
        <taxon>Stegodyphus</taxon>
    </lineage>
</organism>
<name>A0A087TUX0_STEMI</name>